<proteinExistence type="predicted"/>
<keyword evidence="2" id="KW-1185">Reference proteome</keyword>
<organism evidence="1 2">
    <name type="scientific">Cylindrotheca closterium</name>
    <dbReference type="NCBI Taxonomy" id="2856"/>
    <lineage>
        <taxon>Eukaryota</taxon>
        <taxon>Sar</taxon>
        <taxon>Stramenopiles</taxon>
        <taxon>Ochrophyta</taxon>
        <taxon>Bacillariophyta</taxon>
        <taxon>Bacillariophyceae</taxon>
        <taxon>Bacillariophycidae</taxon>
        <taxon>Bacillariales</taxon>
        <taxon>Bacillariaceae</taxon>
        <taxon>Cylindrotheca</taxon>
    </lineage>
</organism>
<sequence length="147" mass="16825">MAPNLNHRTSSLHTLDLDLLVQPIKATFPPLTLEVAQQTPMTIESSQQDSSSYWEWSSENDAEINKLVDEEYLSADHIVSNILLSQPAVKASSLSAANDQYWGWSHARTDSVDYWNWNSTSDEQRRRSRVVQVRPASVQETDSYWAW</sequence>
<comment type="caution">
    <text evidence="1">The sequence shown here is derived from an EMBL/GenBank/DDBJ whole genome shotgun (WGS) entry which is preliminary data.</text>
</comment>
<reference evidence="1" key="1">
    <citation type="submission" date="2023-08" db="EMBL/GenBank/DDBJ databases">
        <authorList>
            <person name="Audoor S."/>
            <person name="Bilcke G."/>
        </authorList>
    </citation>
    <scope>NUCLEOTIDE SEQUENCE</scope>
</reference>
<name>A0AAD2PXG3_9STRA</name>
<dbReference type="Proteomes" id="UP001295423">
    <property type="component" value="Unassembled WGS sequence"/>
</dbReference>
<evidence type="ECO:0000313" key="1">
    <source>
        <dbReference type="EMBL" id="CAJ1966294.1"/>
    </source>
</evidence>
<dbReference type="AlphaFoldDB" id="A0AAD2PXG3"/>
<evidence type="ECO:0000313" key="2">
    <source>
        <dbReference type="Proteomes" id="UP001295423"/>
    </source>
</evidence>
<protein>
    <submittedName>
        <fullName evidence="1">Uncharacterized protein</fullName>
    </submittedName>
</protein>
<gene>
    <name evidence="1" type="ORF">CYCCA115_LOCUS21877</name>
</gene>
<accession>A0AAD2PXG3</accession>
<dbReference type="EMBL" id="CAKOGP040002269">
    <property type="protein sequence ID" value="CAJ1966294.1"/>
    <property type="molecule type" value="Genomic_DNA"/>
</dbReference>